<accession>A0A645GR61</accession>
<dbReference type="AlphaFoldDB" id="A0A645GR61"/>
<proteinExistence type="predicted"/>
<name>A0A645GR61_9ZZZZ</name>
<dbReference type="EMBL" id="VSSQ01075977">
    <property type="protein sequence ID" value="MPN26444.1"/>
    <property type="molecule type" value="Genomic_DNA"/>
</dbReference>
<gene>
    <name evidence="1" type="ORF">SDC9_173869</name>
</gene>
<reference evidence="1" key="1">
    <citation type="submission" date="2019-08" db="EMBL/GenBank/DDBJ databases">
        <authorList>
            <person name="Kucharzyk K."/>
            <person name="Murdoch R.W."/>
            <person name="Higgins S."/>
            <person name="Loffler F."/>
        </authorList>
    </citation>
    <scope>NUCLEOTIDE SEQUENCE</scope>
</reference>
<protein>
    <submittedName>
        <fullName evidence="1">Uncharacterized protein</fullName>
    </submittedName>
</protein>
<organism evidence="1">
    <name type="scientific">bioreactor metagenome</name>
    <dbReference type="NCBI Taxonomy" id="1076179"/>
    <lineage>
        <taxon>unclassified sequences</taxon>
        <taxon>metagenomes</taxon>
        <taxon>ecological metagenomes</taxon>
    </lineage>
</organism>
<sequence length="124" mass="13521">MRVGADQRLAGNAETFEVNLVADAVAGSGEANAFRRGDALEVHVVVAVLRPVLHHVVVDVRDGELGFDRRHPHRLQFEVRHGSGGVLRQRLVDPDRDRLADLAAAFDIMGFDDLLNDGPSGHNL</sequence>
<evidence type="ECO:0000313" key="1">
    <source>
        <dbReference type="EMBL" id="MPN26444.1"/>
    </source>
</evidence>
<comment type="caution">
    <text evidence="1">The sequence shown here is derived from an EMBL/GenBank/DDBJ whole genome shotgun (WGS) entry which is preliminary data.</text>
</comment>